<dbReference type="Pfam" id="PF13248">
    <property type="entry name" value="Zn_ribbon_3"/>
    <property type="match status" value="1"/>
</dbReference>
<evidence type="ECO:0000313" key="4">
    <source>
        <dbReference type="EMBL" id="HHS52315.1"/>
    </source>
</evidence>
<gene>
    <name evidence="4" type="ORF">ENW73_05550</name>
</gene>
<feature type="transmembrane region" description="Helical" evidence="2">
    <location>
        <begin position="38"/>
        <end position="59"/>
    </location>
</feature>
<dbReference type="EMBL" id="DTLI01000138">
    <property type="protein sequence ID" value="HHS52315.1"/>
    <property type="molecule type" value="Genomic_DNA"/>
</dbReference>
<comment type="caution">
    <text evidence="4">The sequence shown here is derived from an EMBL/GenBank/DDBJ whole genome shotgun (WGS) entry which is preliminary data.</text>
</comment>
<evidence type="ECO:0000259" key="3">
    <source>
        <dbReference type="Pfam" id="PF13248"/>
    </source>
</evidence>
<protein>
    <recommendedName>
        <fullName evidence="3">Putative zinc-ribbon domain-containing protein</fullName>
    </recommendedName>
</protein>
<sequence>MRCPECGEPVAKGQTHCFACGSDFVTSPVRSRFLQRNVIFFALIVSGCIIAVLLAILIAQPKAKRTTGEGVVTATKKTTGLVSSTTTTPRAGSKSVKPKITSPADIKSTIGGLSQELADLEEKITTLERIAQTENFTKDEKDALRFAQNLLTEMKALQSKIKDTRDEKETRRLIRQFRLKQNDINQFLFLLKHYTNKAGTR</sequence>
<evidence type="ECO:0000256" key="2">
    <source>
        <dbReference type="SAM" id="Phobius"/>
    </source>
</evidence>
<feature type="coiled-coil region" evidence="1">
    <location>
        <begin position="110"/>
        <end position="167"/>
    </location>
</feature>
<dbReference type="InterPro" id="IPR059113">
    <property type="entry name" value="Znf_ribbon"/>
</dbReference>
<organism evidence="4">
    <name type="scientific">candidate division WOR-3 bacterium</name>
    <dbReference type="NCBI Taxonomy" id="2052148"/>
    <lineage>
        <taxon>Bacteria</taxon>
        <taxon>Bacteria division WOR-3</taxon>
    </lineage>
</organism>
<keyword evidence="2" id="KW-0812">Transmembrane</keyword>
<accession>A0A7C6EB18</accession>
<keyword evidence="1" id="KW-0175">Coiled coil</keyword>
<dbReference type="AlphaFoldDB" id="A0A7C6EB18"/>
<reference evidence="4" key="1">
    <citation type="journal article" date="2020" name="mSystems">
        <title>Genome- and Community-Level Interaction Insights into Carbon Utilization and Element Cycling Functions of Hydrothermarchaeota in Hydrothermal Sediment.</title>
        <authorList>
            <person name="Zhou Z."/>
            <person name="Liu Y."/>
            <person name="Xu W."/>
            <person name="Pan J."/>
            <person name="Luo Z.H."/>
            <person name="Li M."/>
        </authorList>
    </citation>
    <scope>NUCLEOTIDE SEQUENCE [LARGE SCALE GENOMIC DNA]</scope>
    <source>
        <strain evidence="4">SpSt-876</strain>
    </source>
</reference>
<evidence type="ECO:0000256" key="1">
    <source>
        <dbReference type="SAM" id="Coils"/>
    </source>
</evidence>
<keyword evidence="2" id="KW-1133">Transmembrane helix</keyword>
<keyword evidence="2" id="KW-0472">Membrane</keyword>
<proteinExistence type="predicted"/>
<feature type="domain" description="Putative zinc-ribbon" evidence="3">
    <location>
        <begin position="2"/>
        <end position="24"/>
    </location>
</feature>
<name>A0A7C6EB18_UNCW3</name>